<dbReference type="OrthoDB" id="6500128at2759"/>
<accession>A0A6A6DXI6</accession>
<dbReference type="InterPro" id="IPR039421">
    <property type="entry name" value="Type_1_exporter"/>
</dbReference>
<dbReference type="GO" id="GO:0016887">
    <property type="term" value="F:ATP hydrolysis activity"/>
    <property type="evidence" value="ECO:0007669"/>
    <property type="project" value="InterPro"/>
</dbReference>
<feature type="transmembrane region" description="Helical" evidence="12">
    <location>
        <begin position="941"/>
        <end position="962"/>
    </location>
</feature>
<feature type="domain" description="ABC transporter" evidence="13">
    <location>
        <begin position="1011"/>
        <end position="1249"/>
    </location>
</feature>
<evidence type="ECO:0000256" key="11">
    <source>
        <dbReference type="SAM" id="MobiDB-lite"/>
    </source>
</evidence>
<dbReference type="PANTHER" id="PTHR43394:SF11">
    <property type="entry name" value="ATP-BINDING CASSETTE TRANSPORTER"/>
    <property type="match status" value="1"/>
</dbReference>
<feature type="compositionally biased region" description="Low complexity" evidence="11">
    <location>
        <begin position="619"/>
        <end position="630"/>
    </location>
</feature>
<organism evidence="15 16">
    <name type="scientific">Zopfia rhizophila CBS 207.26</name>
    <dbReference type="NCBI Taxonomy" id="1314779"/>
    <lineage>
        <taxon>Eukaryota</taxon>
        <taxon>Fungi</taxon>
        <taxon>Dikarya</taxon>
        <taxon>Ascomycota</taxon>
        <taxon>Pezizomycotina</taxon>
        <taxon>Dothideomycetes</taxon>
        <taxon>Dothideomycetes incertae sedis</taxon>
        <taxon>Zopfiaceae</taxon>
        <taxon>Zopfia</taxon>
    </lineage>
</organism>
<feature type="transmembrane region" description="Helical" evidence="12">
    <location>
        <begin position="28"/>
        <end position="47"/>
    </location>
</feature>
<dbReference type="PANTHER" id="PTHR43394">
    <property type="entry name" value="ATP-DEPENDENT PERMEASE MDL1, MITOCHONDRIAL"/>
    <property type="match status" value="1"/>
</dbReference>
<feature type="transmembrane region" description="Helical" evidence="12">
    <location>
        <begin position="82"/>
        <end position="107"/>
    </location>
</feature>
<dbReference type="PROSITE" id="PS50929">
    <property type="entry name" value="ABC_TM1F"/>
    <property type="match status" value="2"/>
</dbReference>
<dbReference type="PROSITE" id="PS00211">
    <property type="entry name" value="ABC_TRANSPORTER_1"/>
    <property type="match status" value="2"/>
</dbReference>
<dbReference type="GO" id="GO:0005743">
    <property type="term" value="C:mitochondrial inner membrane"/>
    <property type="evidence" value="ECO:0007669"/>
    <property type="project" value="TreeGrafter"/>
</dbReference>
<dbReference type="CDD" id="cd18578">
    <property type="entry name" value="ABC_6TM_Pgp_ABCB1_D2_like"/>
    <property type="match status" value="1"/>
</dbReference>
<evidence type="ECO:0000256" key="10">
    <source>
        <dbReference type="ARBA" id="ARBA00023136"/>
    </source>
</evidence>
<dbReference type="GO" id="GO:0005524">
    <property type="term" value="F:ATP binding"/>
    <property type="evidence" value="ECO:0007669"/>
    <property type="project" value="UniProtKB-KW"/>
</dbReference>
<dbReference type="Pfam" id="PF00664">
    <property type="entry name" value="ABC_membrane"/>
    <property type="match status" value="2"/>
</dbReference>
<evidence type="ECO:0000256" key="5">
    <source>
        <dbReference type="ARBA" id="ARBA00022692"/>
    </source>
</evidence>
<feature type="transmembrane region" description="Helical" evidence="12">
    <location>
        <begin position="260"/>
        <end position="281"/>
    </location>
</feature>
<keyword evidence="6" id="KW-0677">Repeat</keyword>
<dbReference type="Gene3D" id="3.40.50.300">
    <property type="entry name" value="P-loop containing nucleotide triphosphate hydrolases"/>
    <property type="match status" value="2"/>
</dbReference>
<comment type="similarity">
    <text evidence="2">Belongs to the ABC transporter superfamily. ABCB family. Mitochondrial peptide exporter (TC 3.A.1.212) subfamily.</text>
</comment>
<feature type="domain" description="ABC transmembrane type-1" evidence="14">
    <location>
        <begin position="684"/>
        <end position="969"/>
    </location>
</feature>
<evidence type="ECO:0000259" key="13">
    <source>
        <dbReference type="PROSITE" id="PS50893"/>
    </source>
</evidence>
<comment type="subcellular location">
    <subcellularLocation>
        <location evidence="1">Membrane</location>
        <topology evidence="1">Multi-pass membrane protein</topology>
    </subcellularLocation>
</comment>
<dbReference type="GO" id="GO:0090374">
    <property type="term" value="P:oligopeptide export from mitochondrion"/>
    <property type="evidence" value="ECO:0007669"/>
    <property type="project" value="TreeGrafter"/>
</dbReference>
<dbReference type="FunFam" id="3.40.50.300:FF:000218">
    <property type="entry name" value="Multidrug ABC transporter ATP-binding protein"/>
    <property type="match status" value="1"/>
</dbReference>
<protein>
    <submittedName>
        <fullName evidence="15">ABC transporter-like protein</fullName>
    </submittedName>
</protein>
<reference evidence="15" key="1">
    <citation type="journal article" date="2020" name="Stud. Mycol.">
        <title>101 Dothideomycetes genomes: a test case for predicting lifestyles and emergence of pathogens.</title>
        <authorList>
            <person name="Haridas S."/>
            <person name="Albert R."/>
            <person name="Binder M."/>
            <person name="Bloem J."/>
            <person name="Labutti K."/>
            <person name="Salamov A."/>
            <person name="Andreopoulos B."/>
            <person name="Baker S."/>
            <person name="Barry K."/>
            <person name="Bills G."/>
            <person name="Bluhm B."/>
            <person name="Cannon C."/>
            <person name="Castanera R."/>
            <person name="Culley D."/>
            <person name="Daum C."/>
            <person name="Ezra D."/>
            <person name="Gonzalez J."/>
            <person name="Henrissat B."/>
            <person name="Kuo A."/>
            <person name="Liang C."/>
            <person name="Lipzen A."/>
            <person name="Lutzoni F."/>
            <person name="Magnuson J."/>
            <person name="Mondo S."/>
            <person name="Nolan M."/>
            <person name="Ohm R."/>
            <person name="Pangilinan J."/>
            <person name="Park H.-J."/>
            <person name="Ramirez L."/>
            <person name="Alfaro M."/>
            <person name="Sun H."/>
            <person name="Tritt A."/>
            <person name="Yoshinaga Y."/>
            <person name="Zwiers L.-H."/>
            <person name="Turgeon B."/>
            <person name="Goodwin S."/>
            <person name="Spatafora J."/>
            <person name="Crous P."/>
            <person name="Grigoriev I."/>
        </authorList>
    </citation>
    <scope>NUCLEOTIDE SEQUENCE</scope>
    <source>
        <strain evidence="15">CBS 207.26</strain>
    </source>
</reference>
<dbReference type="InterPro" id="IPR011527">
    <property type="entry name" value="ABC1_TM_dom"/>
</dbReference>
<dbReference type="EMBL" id="ML994645">
    <property type="protein sequence ID" value="KAF2182969.1"/>
    <property type="molecule type" value="Genomic_DNA"/>
</dbReference>
<feature type="region of interest" description="Disordered" evidence="11">
    <location>
        <begin position="611"/>
        <end position="642"/>
    </location>
</feature>
<dbReference type="InterPro" id="IPR017871">
    <property type="entry name" value="ABC_transporter-like_CS"/>
</dbReference>
<keyword evidence="5 12" id="KW-0812">Transmembrane</keyword>
<feature type="transmembrane region" description="Helical" evidence="12">
    <location>
        <begin position="678"/>
        <end position="697"/>
    </location>
</feature>
<dbReference type="GO" id="GO:0015421">
    <property type="term" value="F:ABC-type oligopeptide transporter activity"/>
    <property type="evidence" value="ECO:0007669"/>
    <property type="project" value="TreeGrafter"/>
</dbReference>
<gene>
    <name evidence="15" type="ORF">K469DRAFT_668956</name>
</gene>
<evidence type="ECO:0000256" key="7">
    <source>
        <dbReference type="ARBA" id="ARBA00022741"/>
    </source>
</evidence>
<comment type="similarity">
    <text evidence="3">Belongs to the ABC transporter superfamily. ABCB family. Multidrug resistance exporter (TC 3.A.1.201) subfamily.</text>
</comment>
<dbReference type="SUPFAM" id="SSF52540">
    <property type="entry name" value="P-loop containing nucleoside triphosphate hydrolases"/>
    <property type="match status" value="2"/>
</dbReference>
<keyword evidence="8" id="KW-0067">ATP-binding</keyword>
<keyword evidence="10 12" id="KW-0472">Membrane</keyword>
<evidence type="ECO:0000256" key="8">
    <source>
        <dbReference type="ARBA" id="ARBA00022840"/>
    </source>
</evidence>
<feature type="transmembrane region" description="Helical" evidence="12">
    <location>
        <begin position="797"/>
        <end position="819"/>
    </location>
</feature>
<feature type="domain" description="ABC transporter" evidence="13">
    <location>
        <begin position="357"/>
        <end position="602"/>
    </location>
</feature>
<dbReference type="AlphaFoldDB" id="A0A6A6DXI6"/>
<dbReference type="SMART" id="SM00382">
    <property type="entry name" value="AAA"/>
    <property type="match status" value="2"/>
</dbReference>
<evidence type="ECO:0000256" key="2">
    <source>
        <dbReference type="ARBA" id="ARBA00005580"/>
    </source>
</evidence>
<feature type="transmembrane region" description="Helical" evidence="12">
    <location>
        <begin position="899"/>
        <end position="921"/>
    </location>
</feature>
<evidence type="ECO:0000256" key="6">
    <source>
        <dbReference type="ARBA" id="ARBA00022737"/>
    </source>
</evidence>
<evidence type="ECO:0000313" key="15">
    <source>
        <dbReference type="EMBL" id="KAF2182969.1"/>
    </source>
</evidence>
<evidence type="ECO:0000256" key="12">
    <source>
        <dbReference type="SAM" id="Phobius"/>
    </source>
</evidence>
<keyword evidence="16" id="KW-1185">Reference proteome</keyword>
<evidence type="ECO:0000256" key="9">
    <source>
        <dbReference type="ARBA" id="ARBA00022989"/>
    </source>
</evidence>
<evidence type="ECO:0000256" key="1">
    <source>
        <dbReference type="ARBA" id="ARBA00004141"/>
    </source>
</evidence>
<dbReference type="Gene3D" id="1.20.1560.10">
    <property type="entry name" value="ABC transporter type 1, transmembrane domain"/>
    <property type="match status" value="1"/>
</dbReference>
<keyword evidence="4" id="KW-0813">Transport</keyword>
<dbReference type="InterPro" id="IPR027417">
    <property type="entry name" value="P-loop_NTPase"/>
</dbReference>
<feature type="region of interest" description="Disordered" evidence="11">
    <location>
        <begin position="1"/>
        <end position="20"/>
    </location>
</feature>
<feature type="domain" description="ABC transmembrane type-1" evidence="14">
    <location>
        <begin position="35"/>
        <end position="322"/>
    </location>
</feature>
<feature type="transmembrane region" description="Helical" evidence="12">
    <location>
        <begin position="825"/>
        <end position="845"/>
    </location>
</feature>
<keyword evidence="9 12" id="KW-1133">Transmembrane helix</keyword>
<dbReference type="FunFam" id="3.40.50.300:FF:000913">
    <property type="entry name" value="ABC multidrug transporter SitT"/>
    <property type="match status" value="1"/>
</dbReference>
<dbReference type="Proteomes" id="UP000800200">
    <property type="component" value="Unassembled WGS sequence"/>
</dbReference>
<dbReference type="Pfam" id="PF00005">
    <property type="entry name" value="ABC_tran"/>
    <property type="match status" value="2"/>
</dbReference>
<evidence type="ECO:0000256" key="4">
    <source>
        <dbReference type="ARBA" id="ARBA00022448"/>
    </source>
</evidence>
<dbReference type="PROSITE" id="PS50893">
    <property type="entry name" value="ABC_TRANSPORTER_2"/>
    <property type="match status" value="2"/>
</dbReference>
<sequence>MVDQKKQDFPEEPHPLPLPKDRAVSADAITWILQVLAAFAAVGAGTARPLMTVIFGELVNLYNSSRDNDDRTRMGHLVDKNVLILLIIFIAQWALVCAYGCLFSIAAMRLTIRIRASYLRSVVCQDVEQVSESSAATDMSTNISVIEDALSEKFGTVLQALSTVITSLVICFIRTWALTLVLFPTVIFLIAKDFGISAIVARKERNIQAIDSQASKLAEECISGIRTITACHANQKMGNRYAKLLEAAKRKDCRKSSLPAAQYGITYFIALGVYALAFWYGSRLLARGAVDSGGSVVIVLLCVNQATNALRLIVPVYSTLAKAKAAHASLASAMKVKARLNPFSREGLPLDAIYSRIEFQDVIFAYPSRPSVNVLKRLQLTFGAGKITAVTGSSGSGKSTLVALLERWYDPTSGDIKINGVSIDRYNVKSLRSSVRVVQQDTVLFNDTIFNNVAHGLIGSKYSDLSQNDKRNLVIKICKDVQAHDFIEQFPKGYDTVVGVRGNLLSGGQKQRIAIARAIISNPVILVFDEATSSLDPDSERLVQTAIDRVSRGRTTIIIAHKLATVKRADRIVLLKDGEVSEEGTHESLLRTSDAYVKTWMAQNLTAEENSAQHRAQLSDGSITSTSSRGSDTDRFSERMKGHASAQDIDDTDVDMKREYSISLFQTTRDIMKSSKTLQYICSVSALSCLVAGAVYPAQSIIFGHDVTAFRGTGNEIIQAVGFWSLMFFITALIAMFAFFAVMSLSSIGGTITARAYREKYFRGLIQQPIPFFDKTAHTPGFLVACLSSDTVHLSGFVVVFSSLAVTVVNLSSVSILGLVVSWRFALVAIFGSLPVIVLAGFLRVRAQLKKSKSLSEPLMDSAQYAAEVIGNIRTVSAFAMEAEVCNVLESKMSISLRLFYRSIFITMPLFAFSHSGNLLGMTLSFWYSGHLLVDRKIDALALWIVFVGIVSGSDAAGEFFASAASVVHAQSACGKILRLLSSAPNALESGDDKPAGDKHPVSEKPSSSSLAFEGVSFAYPNMLRENVIQNVSFHVPHGKTIAIVGPSGSGKSTIISLLERFYQQNEGSIKIGGTPLSTIDIETYRSHVSLVSQDTQLFDGTVRENILLGVPQGEESEGALKQVARDANIHNFIMSLPEGYDTSCGKKGMEFSGGQRQRLAIARALVRNPSILLLDEATSALDSESEMEVKMALRRASEGRTTVAVAHRLSTIQDADCIFVLVKGSIVEHGTHAELMNLKGMYWSICQKQNLDWA</sequence>
<feature type="transmembrane region" description="Helical" evidence="12">
    <location>
        <begin position="717"/>
        <end position="742"/>
    </location>
</feature>
<dbReference type="InterPro" id="IPR003593">
    <property type="entry name" value="AAA+_ATPase"/>
</dbReference>
<dbReference type="SUPFAM" id="SSF90123">
    <property type="entry name" value="ABC transporter transmembrane region"/>
    <property type="match status" value="2"/>
</dbReference>
<keyword evidence="7" id="KW-0547">Nucleotide-binding</keyword>
<evidence type="ECO:0000259" key="14">
    <source>
        <dbReference type="PROSITE" id="PS50929"/>
    </source>
</evidence>
<feature type="compositionally biased region" description="Basic and acidic residues" evidence="11">
    <location>
        <begin position="631"/>
        <end position="641"/>
    </location>
</feature>
<evidence type="ECO:0000313" key="16">
    <source>
        <dbReference type="Proteomes" id="UP000800200"/>
    </source>
</evidence>
<dbReference type="InterPro" id="IPR036640">
    <property type="entry name" value="ABC1_TM_sf"/>
</dbReference>
<evidence type="ECO:0000256" key="3">
    <source>
        <dbReference type="ARBA" id="ARBA00007577"/>
    </source>
</evidence>
<dbReference type="CDD" id="cd18577">
    <property type="entry name" value="ABC_6TM_Pgp_ABCB1_D1_like"/>
    <property type="match status" value="1"/>
</dbReference>
<dbReference type="InterPro" id="IPR003439">
    <property type="entry name" value="ABC_transporter-like_ATP-bd"/>
</dbReference>
<proteinExistence type="inferred from homology"/>
<name>A0A6A6DXI6_9PEZI</name>